<proteinExistence type="predicted"/>
<evidence type="ECO:0000313" key="2">
    <source>
        <dbReference type="Proteomes" id="UP001558613"/>
    </source>
</evidence>
<organism evidence="1 2">
    <name type="scientific">Cirrhinus molitorella</name>
    <name type="common">mud carp</name>
    <dbReference type="NCBI Taxonomy" id="172907"/>
    <lineage>
        <taxon>Eukaryota</taxon>
        <taxon>Metazoa</taxon>
        <taxon>Chordata</taxon>
        <taxon>Craniata</taxon>
        <taxon>Vertebrata</taxon>
        <taxon>Euteleostomi</taxon>
        <taxon>Actinopterygii</taxon>
        <taxon>Neopterygii</taxon>
        <taxon>Teleostei</taxon>
        <taxon>Ostariophysi</taxon>
        <taxon>Cypriniformes</taxon>
        <taxon>Cyprinidae</taxon>
        <taxon>Labeoninae</taxon>
        <taxon>Labeonini</taxon>
        <taxon>Cirrhinus</taxon>
    </lineage>
</organism>
<sequence>MSHVIDAFALIHRTTRAKSVKQPSYRGPLRVLASTVPTCRASGRTLIGRKLLLEGRRSAGRDWGNWKPQRQQANLSKYFSPFLPLSFHKLR</sequence>
<gene>
    <name evidence="1" type="ORF">QQF64_028368</name>
</gene>
<protein>
    <submittedName>
        <fullName evidence="1">Uncharacterized protein</fullName>
    </submittedName>
</protein>
<dbReference type="EMBL" id="JAYMGO010000006">
    <property type="protein sequence ID" value="KAL1272506.1"/>
    <property type="molecule type" value="Genomic_DNA"/>
</dbReference>
<dbReference type="Proteomes" id="UP001558613">
    <property type="component" value="Unassembled WGS sequence"/>
</dbReference>
<reference evidence="1 2" key="1">
    <citation type="submission" date="2023-09" db="EMBL/GenBank/DDBJ databases">
        <authorList>
            <person name="Wang M."/>
        </authorList>
    </citation>
    <scope>NUCLEOTIDE SEQUENCE [LARGE SCALE GENOMIC DNA]</scope>
    <source>
        <strain evidence="1">GT-2023</strain>
        <tissue evidence="1">Liver</tissue>
    </source>
</reference>
<accession>A0ABR3N6Q8</accession>
<keyword evidence="2" id="KW-1185">Reference proteome</keyword>
<evidence type="ECO:0000313" key="1">
    <source>
        <dbReference type="EMBL" id="KAL1272506.1"/>
    </source>
</evidence>
<name>A0ABR3N6Q8_9TELE</name>
<comment type="caution">
    <text evidence="1">The sequence shown here is derived from an EMBL/GenBank/DDBJ whole genome shotgun (WGS) entry which is preliminary data.</text>
</comment>